<evidence type="ECO:0000313" key="2">
    <source>
        <dbReference type="Proteomes" id="UP001162480"/>
    </source>
</evidence>
<accession>A0AA36BJG9</accession>
<dbReference type="AlphaFoldDB" id="A0AA36BJG9"/>
<organism evidence="1 2">
    <name type="scientific">Octopus vulgaris</name>
    <name type="common">Common octopus</name>
    <dbReference type="NCBI Taxonomy" id="6645"/>
    <lineage>
        <taxon>Eukaryota</taxon>
        <taxon>Metazoa</taxon>
        <taxon>Spiralia</taxon>
        <taxon>Lophotrochozoa</taxon>
        <taxon>Mollusca</taxon>
        <taxon>Cephalopoda</taxon>
        <taxon>Coleoidea</taxon>
        <taxon>Octopodiformes</taxon>
        <taxon>Octopoda</taxon>
        <taxon>Incirrata</taxon>
        <taxon>Octopodidae</taxon>
        <taxon>Octopus</taxon>
    </lineage>
</organism>
<evidence type="ECO:0000313" key="1">
    <source>
        <dbReference type="EMBL" id="CAI9735595.1"/>
    </source>
</evidence>
<sequence>MDVIFKEQQLEKGKEKNCPLIKTSFSVDVIKELEIEMSHNVGQDIHGLYLALQESPRPMHQLKPTLTGLTDKWASIIVKGNICINVLAELDLLNIDVG</sequence>
<reference evidence="1" key="1">
    <citation type="submission" date="2023-08" db="EMBL/GenBank/DDBJ databases">
        <authorList>
            <person name="Alioto T."/>
            <person name="Alioto T."/>
            <person name="Gomez Garrido J."/>
        </authorList>
    </citation>
    <scope>NUCLEOTIDE SEQUENCE</scope>
</reference>
<protein>
    <submittedName>
        <fullName evidence="1">Uncharacterized protein</fullName>
    </submittedName>
</protein>
<name>A0AA36BJG9_OCTVU</name>
<proteinExistence type="predicted"/>
<gene>
    <name evidence="1" type="ORF">OCTVUL_1B010090</name>
</gene>
<dbReference type="Proteomes" id="UP001162480">
    <property type="component" value="Chromosome 17"/>
</dbReference>
<dbReference type="EMBL" id="OX597830">
    <property type="protein sequence ID" value="CAI9735595.1"/>
    <property type="molecule type" value="Genomic_DNA"/>
</dbReference>
<keyword evidence="2" id="KW-1185">Reference proteome</keyword>